<keyword evidence="5" id="KW-0808">Transferase</keyword>
<comment type="subcellular location">
    <subcellularLocation>
        <location evidence="1">Cell membrane</location>
        <topology evidence="1">Lipid-anchor</topology>
    </subcellularLocation>
</comment>
<dbReference type="InterPro" id="IPR008271">
    <property type="entry name" value="Ser/Thr_kinase_AS"/>
</dbReference>
<feature type="compositionally biased region" description="Basic and acidic residues" evidence="11">
    <location>
        <begin position="361"/>
        <end position="401"/>
    </location>
</feature>
<feature type="domain" description="Protein kinase" evidence="12">
    <location>
        <begin position="52"/>
        <end position="343"/>
    </location>
</feature>
<dbReference type="PANTHER" id="PTHR47985">
    <property type="entry name" value="OS07G0668900 PROTEIN"/>
    <property type="match status" value="1"/>
</dbReference>
<feature type="non-terminal residue" evidence="13">
    <location>
        <position position="1"/>
    </location>
</feature>
<comment type="similarity">
    <text evidence="2">Belongs to the protein kinase superfamily. Ser/Thr protein kinase family.</text>
</comment>
<comment type="caution">
    <text evidence="13">The sequence shown here is derived from an EMBL/GenBank/DDBJ whole genome shotgun (WGS) entry which is preliminary data.</text>
</comment>
<dbReference type="SUPFAM" id="SSF56112">
    <property type="entry name" value="Protein kinase-like (PK-like)"/>
    <property type="match status" value="1"/>
</dbReference>
<evidence type="ECO:0000256" key="6">
    <source>
        <dbReference type="ARBA" id="ARBA00022741"/>
    </source>
</evidence>
<dbReference type="PROSITE" id="PS00108">
    <property type="entry name" value="PROTEIN_KINASE_ST"/>
    <property type="match status" value="1"/>
</dbReference>
<keyword evidence="3" id="KW-1003">Cell membrane</keyword>
<dbReference type="GO" id="GO:0005524">
    <property type="term" value="F:ATP binding"/>
    <property type="evidence" value="ECO:0007669"/>
    <property type="project" value="UniProtKB-KW"/>
</dbReference>
<name>A0A6A4LHS3_9ERIC</name>
<sequence length="445" mass="49709">MGCFWCFDFKEELLRENNSKEEEKLNPSLNRGQRKEIHPHVLSNMSKLSSGIDRLKTRNNGGLRNLSMAQKDMPNIAAQTFTFREVAAATKNFMPESFLGEGGFGRVYKGRLESTGQVNCCIFSIRDVHYSSSYALIDSVTNLSLICPNGFCADLPPDKEPLDWNTRIKIAADAAKGLEYLHDKANPPVIYRDFKSSNILLDEGFHAKLSDFGLAKLGPTGDQSHVSTRVMGTFGYCAPEYAMTGQLTVKSDVYSFGVVFLELITGRRAIDSTQRRGVQNLVQWARPLFNDRKKHAKLVDPRLNGQYPMRGLYQALSVASMCIQEEAAARPHIRDVVTALSFLANQSYDLSSAPGHIRTLSGDKDEKTTNDEGGGRILKNEKCGRSGRKWESDGTERDDSPTKNAKVTTRDLDRERAVAEAKMWGENWRDKGRPSAQESFKDTNG</sequence>
<organism evidence="13 14">
    <name type="scientific">Rhododendron williamsianum</name>
    <dbReference type="NCBI Taxonomy" id="262921"/>
    <lineage>
        <taxon>Eukaryota</taxon>
        <taxon>Viridiplantae</taxon>
        <taxon>Streptophyta</taxon>
        <taxon>Embryophyta</taxon>
        <taxon>Tracheophyta</taxon>
        <taxon>Spermatophyta</taxon>
        <taxon>Magnoliopsida</taxon>
        <taxon>eudicotyledons</taxon>
        <taxon>Gunneridae</taxon>
        <taxon>Pentapetalae</taxon>
        <taxon>asterids</taxon>
        <taxon>Ericales</taxon>
        <taxon>Ericaceae</taxon>
        <taxon>Ericoideae</taxon>
        <taxon>Rhodoreae</taxon>
        <taxon>Rhododendron</taxon>
    </lineage>
</organism>
<dbReference type="InterPro" id="IPR011009">
    <property type="entry name" value="Kinase-like_dom_sf"/>
</dbReference>
<reference evidence="13 14" key="1">
    <citation type="journal article" date="2019" name="Genome Biol. Evol.">
        <title>The Rhododendron genome and chromosomal organization provide insight into shared whole-genome duplications across the heath family (Ericaceae).</title>
        <authorList>
            <person name="Soza V.L."/>
            <person name="Lindsley D."/>
            <person name="Waalkes A."/>
            <person name="Ramage E."/>
            <person name="Patwardhan R.P."/>
            <person name="Burton J.N."/>
            <person name="Adey A."/>
            <person name="Kumar A."/>
            <person name="Qiu R."/>
            <person name="Shendure J."/>
            <person name="Hall B."/>
        </authorList>
    </citation>
    <scope>NUCLEOTIDE SEQUENCE [LARGE SCALE GENOMIC DNA]</scope>
    <source>
        <strain evidence="13">RSF 1966-606</strain>
    </source>
</reference>
<dbReference type="EMBL" id="QEFC01002095">
    <property type="protein sequence ID" value="KAE9454809.1"/>
    <property type="molecule type" value="Genomic_DNA"/>
</dbReference>
<protein>
    <recommendedName>
        <fullName evidence="12">Protein kinase domain-containing protein</fullName>
    </recommendedName>
</protein>
<feature type="compositionally biased region" description="Basic and acidic residues" evidence="11">
    <location>
        <begin position="408"/>
        <end position="419"/>
    </location>
</feature>
<keyword evidence="8" id="KW-0067">ATP-binding</keyword>
<keyword evidence="4" id="KW-0723">Serine/threonine-protein kinase</keyword>
<dbReference type="PROSITE" id="PS50011">
    <property type="entry name" value="PROTEIN_KINASE_DOM"/>
    <property type="match status" value="1"/>
</dbReference>
<evidence type="ECO:0000256" key="5">
    <source>
        <dbReference type="ARBA" id="ARBA00022679"/>
    </source>
</evidence>
<dbReference type="PANTHER" id="PTHR47985:SF44">
    <property type="entry name" value="SERINE_THREONINE-PROTEIN KINASE PBS1"/>
    <property type="match status" value="1"/>
</dbReference>
<evidence type="ECO:0000313" key="14">
    <source>
        <dbReference type="Proteomes" id="UP000428333"/>
    </source>
</evidence>
<dbReference type="OrthoDB" id="4062651at2759"/>
<keyword evidence="14" id="KW-1185">Reference proteome</keyword>
<evidence type="ECO:0000256" key="1">
    <source>
        <dbReference type="ARBA" id="ARBA00004193"/>
    </source>
</evidence>
<gene>
    <name evidence="13" type="ORF">C3L33_13323</name>
</gene>
<feature type="compositionally biased region" description="Basic and acidic residues" evidence="11">
    <location>
        <begin position="427"/>
        <end position="445"/>
    </location>
</feature>
<evidence type="ECO:0000256" key="4">
    <source>
        <dbReference type="ARBA" id="ARBA00022527"/>
    </source>
</evidence>
<evidence type="ECO:0000313" key="13">
    <source>
        <dbReference type="EMBL" id="KAE9454809.1"/>
    </source>
</evidence>
<dbReference type="GO" id="GO:0004674">
    <property type="term" value="F:protein serine/threonine kinase activity"/>
    <property type="evidence" value="ECO:0007669"/>
    <property type="project" value="UniProtKB-KW"/>
</dbReference>
<evidence type="ECO:0000256" key="11">
    <source>
        <dbReference type="SAM" id="MobiDB-lite"/>
    </source>
</evidence>
<dbReference type="FunFam" id="1.10.510.10:FF:000032">
    <property type="entry name" value="Serine/threonine-protein kinase PBS1"/>
    <property type="match status" value="1"/>
</dbReference>
<proteinExistence type="inferred from homology"/>
<dbReference type="Pfam" id="PF00069">
    <property type="entry name" value="Pkinase"/>
    <property type="match status" value="1"/>
</dbReference>
<evidence type="ECO:0000256" key="7">
    <source>
        <dbReference type="ARBA" id="ARBA00022777"/>
    </source>
</evidence>
<dbReference type="AlphaFoldDB" id="A0A6A4LHS3"/>
<keyword evidence="7" id="KW-0418">Kinase</keyword>
<keyword evidence="6" id="KW-0547">Nucleotide-binding</keyword>
<evidence type="ECO:0000256" key="10">
    <source>
        <dbReference type="ARBA" id="ARBA00023288"/>
    </source>
</evidence>
<keyword evidence="10" id="KW-0449">Lipoprotein</keyword>
<dbReference type="GO" id="GO:0005886">
    <property type="term" value="C:plasma membrane"/>
    <property type="evidence" value="ECO:0007669"/>
    <property type="project" value="UniProtKB-SubCell"/>
</dbReference>
<evidence type="ECO:0000256" key="9">
    <source>
        <dbReference type="ARBA" id="ARBA00023136"/>
    </source>
</evidence>
<dbReference type="InterPro" id="IPR000719">
    <property type="entry name" value="Prot_kinase_dom"/>
</dbReference>
<feature type="region of interest" description="Disordered" evidence="11">
    <location>
        <begin position="353"/>
        <end position="445"/>
    </location>
</feature>
<evidence type="ECO:0000259" key="12">
    <source>
        <dbReference type="PROSITE" id="PS50011"/>
    </source>
</evidence>
<evidence type="ECO:0000256" key="8">
    <source>
        <dbReference type="ARBA" id="ARBA00022840"/>
    </source>
</evidence>
<evidence type="ECO:0000256" key="2">
    <source>
        <dbReference type="ARBA" id="ARBA00008684"/>
    </source>
</evidence>
<accession>A0A6A4LHS3</accession>
<dbReference type="Gene3D" id="3.30.200.20">
    <property type="entry name" value="Phosphorylase Kinase, domain 1"/>
    <property type="match status" value="1"/>
</dbReference>
<evidence type="ECO:0000256" key="3">
    <source>
        <dbReference type="ARBA" id="ARBA00022475"/>
    </source>
</evidence>
<dbReference type="Gene3D" id="1.10.510.10">
    <property type="entry name" value="Transferase(Phosphotransferase) domain 1"/>
    <property type="match status" value="1"/>
</dbReference>
<dbReference type="Proteomes" id="UP000428333">
    <property type="component" value="Linkage Group LG08"/>
</dbReference>
<keyword evidence="9" id="KW-0472">Membrane</keyword>